<keyword evidence="3" id="KW-1185">Reference proteome</keyword>
<comment type="caution">
    <text evidence="2">The sequence shown here is derived from an EMBL/GenBank/DDBJ whole genome shotgun (WGS) entry which is preliminary data.</text>
</comment>
<dbReference type="AlphaFoldDB" id="A0A3S3A5Y0"/>
<feature type="transmembrane region" description="Helical" evidence="1">
    <location>
        <begin position="187"/>
        <end position="212"/>
    </location>
</feature>
<dbReference type="OrthoDB" id="3686802at2"/>
<accession>A0A3S3A5Y0</accession>
<dbReference type="Pfam" id="PF12679">
    <property type="entry name" value="ABC2_membrane_2"/>
    <property type="match status" value="1"/>
</dbReference>
<dbReference type="PANTHER" id="PTHR37305">
    <property type="entry name" value="INTEGRAL MEMBRANE PROTEIN-RELATED"/>
    <property type="match status" value="1"/>
</dbReference>
<feature type="transmembrane region" description="Helical" evidence="1">
    <location>
        <begin position="17"/>
        <end position="38"/>
    </location>
</feature>
<gene>
    <name evidence="2" type="ORF">EGT50_16645</name>
</gene>
<feature type="transmembrane region" description="Helical" evidence="1">
    <location>
        <begin position="75"/>
        <end position="97"/>
    </location>
</feature>
<dbReference type="GO" id="GO:0140359">
    <property type="term" value="F:ABC-type transporter activity"/>
    <property type="evidence" value="ECO:0007669"/>
    <property type="project" value="InterPro"/>
</dbReference>
<evidence type="ECO:0000313" key="2">
    <source>
        <dbReference type="EMBL" id="RVW00241.1"/>
    </source>
</evidence>
<evidence type="ECO:0000313" key="3">
    <source>
        <dbReference type="Proteomes" id="UP000283479"/>
    </source>
</evidence>
<dbReference type="Proteomes" id="UP000283479">
    <property type="component" value="Unassembled WGS sequence"/>
</dbReference>
<sequence length="262" mass="27181">MTTGLVRLDLLLRRRSLVGYSLGIGVYTFVIVALYPAFRNETGLDQFTSENATLAALFGVTGPLSSSSGWLNANLYANFLPLIVLLITIGYGAGCIAGQNEEGTLGLVVTLPLTRNRIALQKVVAMCLVAVPVSLVAALVVFAGRGFDLQVDTGALIGVTIAVLLLGIGFGALALLIGALTGSRGTALGITAMVAAAAYLVNSLAPVVSWIRPARLVSPFYYAVGNNQLVDGVSFSSFVVLIGIAVALSCGAVMAFRRLDVD</sequence>
<evidence type="ECO:0000256" key="1">
    <source>
        <dbReference type="SAM" id="Phobius"/>
    </source>
</evidence>
<keyword evidence="1" id="KW-1133">Transmembrane helix</keyword>
<feature type="transmembrane region" description="Helical" evidence="1">
    <location>
        <begin position="123"/>
        <end position="143"/>
    </location>
</feature>
<protein>
    <submittedName>
        <fullName evidence="2">ABC transporter permease</fullName>
    </submittedName>
</protein>
<name>A0A3S3A5Y0_9NOCA</name>
<dbReference type="EMBL" id="RKLO01000007">
    <property type="protein sequence ID" value="RVW00241.1"/>
    <property type="molecule type" value="Genomic_DNA"/>
</dbReference>
<organism evidence="2 3">
    <name type="scientific">Rhodococcus xishaensis</name>
    <dbReference type="NCBI Taxonomy" id="2487364"/>
    <lineage>
        <taxon>Bacteria</taxon>
        <taxon>Bacillati</taxon>
        <taxon>Actinomycetota</taxon>
        <taxon>Actinomycetes</taxon>
        <taxon>Mycobacteriales</taxon>
        <taxon>Nocardiaceae</taxon>
        <taxon>Rhodococcus</taxon>
    </lineage>
</organism>
<feature type="transmembrane region" description="Helical" evidence="1">
    <location>
        <begin position="232"/>
        <end position="256"/>
    </location>
</feature>
<dbReference type="GO" id="GO:0005886">
    <property type="term" value="C:plasma membrane"/>
    <property type="evidence" value="ECO:0007669"/>
    <property type="project" value="UniProtKB-SubCell"/>
</dbReference>
<keyword evidence="1" id="KW-0812">Transmembrane</keyword>
<feature type="transmembrane region" description="Helical" evidence="1">
    <location>
        <begin position="155"/>
        <end position="180"/>
    </location>
</feature>
<reference evidence="2 3" key="1">
    <citation type="submission" date="2018-11" db="EMBL/GenBank/DDBJ databases">
        <title>Rhodococcus spongicola sp. nov. and Rhodococcus xishaensis sp. nov. from marine sponges.</title>
        <authorList>
            <person name="Li L."/>
            <person name="Lin H.W."/>
        </authorList>
    </citation>
    <scope>NUCLEOTIDE SEQUENCE [LARGE SCALE GENOMIC DNA]</scope>
    <source>
        <strain evidence="2 3">LHW51113</strain>
    </source>
</reference>
<dbReference type="PANTHER" id="PTHR37305:SF1">
    <property type="entry name" value="MEMBRANE PROTEIN"/>
    <property type="match status" value="1"/>
</dbReference>
<keyword evidence="1" id="KW-0472">Membrane</keyword>
<dbReference type="RefSeq" id="WP_127955735.1">
    <property type="nucleotide sequence ID" value="NZ_RKLO01000007.1"/>
</dbReference>
<proteinExistence type="predicted"/>